<feature type="transmembrane region" description="Helical" evidence="1">
    <location>
        <begin position="7"/>
        <end position="28"/>
    </location>
</feature>
<name>A0A423GDG3_9PSED</name>
<keyword evidence="1" id="KW-1133">Transmembrane helix</keyword>
<dbReference type="EMBL" id="MOBC01000005">
    <property type="protein sequence ID" value="ROM84898.1"/>
    <property type="molecule type" value="Genomic_DNA"/>
</dbReference>
<accession>A0A423GDG3</accession>
<evidence type="ECO:0000256" key="1">
    <source>
        <dbReference type="SAM" id="Phobius"/>
    </source>
</evidence>
<protein>
    <submittedName>
        <fullName evidence="2">Uncharacterized protein</fullName>
    </submittedName>
</protein>
<reference evidence="2 3" key="1">
    <citation type="submission" date="2016-10" db="EMBL/GenBank/DDBJ databases">
        <title>Comparative genome analysis of multiple Pseudomonas spp. focuses on biocontrol and plant growth promoting traits.</title>
        <authorList>
            <person name="Tao X.-Y."/>
            <person name="Taylor C.G."/>
        </authorList>
    </citation>
    <scope>NUCLEOTIDE SEQUENCE [LARGE SCALE GENOMIC DNA]</scope>
    <source>
        <strain evidence="2 3">Wood3</strain>
    </source>
</reference>
<gene>
    <name evidence="2" type="ORF">BK652_09985</name>
</gene>
<dbReference type="AlphaFoldDB" id="A0A423GDG3"/>
<organism evidence="2 3">
    <name type="scientific">Pseudomonas brassicacearum</name>
    <dbReference type="NCBI Taxonomy" id="930166"/>
    <lineage>
        <taxon>Bacteria</taxon>
        <taxon>Pseudomonadati</taxon>
        <taxon>Pseudomonadota</taxon>
        <taxon>Gammaproteobacteria</taxon>
        <taxon>Pseudomonadales</taxon>
        <taxon>Pseudomonadaceae</taxon>
        <taxon>Pseudomonas</taxon>
    </lineage>
</organism>
<feature type="transmembrane region" description="Helical" evidence="1">
    <location>
        <begin position="40"/>
        <end position="62"/>
    </location>
</feature>
<evidence type="ECO:0000313" key="3">
    <source>
        <dbReference type="Proteomes" id="UP000284049"/>
    </source>
</evidence>
<dbReference type="RefSeq" id="WP_123578749.1">
    <property type="nucleotide sequence ID" value="NZ_MOBC01000005.1"/>
</dbReference>
<keyword evidence="1" id="KW-0812">Transmembrane</keyword>
<proteinExistence type="predicted"/>
<keyword evidence="1" id="KW-0472">Membrane</keyword>
<evidence type="ECO:0000313" key="2">
    <source>
        <dbReference type="EMBL" id="ROM84898.1"/>
    </source>
</evidence>
<dbReference type="Proteomes" id="UP000284049">
    <property type="component" value="Unassembled WGS sequence"/>
</dbReference>
<comment type="caution">
    <text evidence="2">The sequence shown here is derived from an EMBL/GenBank/DDBJ whole genome shotgun (WGS) entry which is preliminary data.</text>
</comment>
<sequence>MPARKLFEILMGLLAYLLVTLLWFAYTVPELLAQGTEACLIAAGFGSMAWLCASGCIVIDIIQKARP</sequence>